<comment type="caution">
    <text evidence="1">The sequence shown here is derived from an EMBL/GenBank/DDBJ whole genome shotgun (WGS) entry which is preliminary data.</text>
</comment>
<dbReference type="OrthoDB" id="6504922at2"/>
<dbReference type="AlphaFoldDB" id="A0A2N5EIJ5"/>
<dbReference type="EMBL" id="PJZK01000025">
    <property type="protein sequence ID" value="PLR44764.1"/>
    <property type="molecule type" value="Genomic_DNA"/>
</dbReference>
<reference evidence="1 2" key="1">
    <citation type="submission" date="2017-12" db="EMBL/GenBank/DDBJ databases">
        <title>Characterization of six clinical isolates of Enterochimera gen. nov., a novel genus of the Yersiniaciae family and the three species Enterochimera arupensis sp. nov., Enterochimera coloradensis sp. nov, and Enterochimera californica sp. nov.</title>
        <authorList>
            <person name="Rossi A."/>
            <person name="Fisher M."/>
        </authorList>
    </citation>
    <scope>NUCLEOTIDE SEQUENCE [LARGE SCALE GENOMIC DNA]</scope>
    <source>
        <strain evidence="1 2">2016Iso1</strain>
    </source>
</reference>
<dbReference type="RefSeq" id="WP_101835947.1">
    <property type="nucleotide sequence ID" value="NZ_PJZK01000025.1"/>
</dbReference>
<protein>
    <submittedName>
        <fullName evidence="1">Uncharacterized protein</fullName>
    </submittedName>
</protein>
<name>A0A2N5EIJ5_9GAMM</name>
<proteinExistence type="predicted"/>
<dbReference type="Proteomes" id="UP000234626">
    <property type="component" value="Unassembled WGS sequence"/>
</dbReference>
<accession>A0A2N5EIJ5</accession>
<sequence length="125" mass="13983">MMTLYSPFSCQADLSPHTLTEHCRLLAFTLVNLDASPASEDLCAMLLAELNALDTALDRPFDPPASPYPFDERLYDHRPLTASELAEQCRALALAHAMLQVSEPWVRASLGFVLWERINALRLVL</sequence>
<keyword evidence="2" id="KW-1185">Reference proteome</keyword>
<evidence type="ECO:0000313" key="2">
    <source>
        <dbReference type="Proteomes" id="UP000234626"/>
    </source>
</evidence>
<evidence type="ECO:0000313" key="1">
    <source>
        <dbReference type="EMBL" id="PLR44764.1"/>
    </source>
</evidence>
<organism evidence="1 2">
    <name type="scientific">Chimaeribacter arupi</name>
    <dbReference type="NCBI Taxonomy" id="2060066"/>
    <lineage>
        <taxon>Bacteria</taxon>
        <taxon>Pseudomonadati</taxon>
        <taxon>Pseudomonadota</taxon>
        <taxon>Gammaproteobacteria</taxon>
        <taxon>Enterobacterales</taxon>
        <taxon>Yersiniaceae</taxon>
        <taxon>Chimaeribacter</taxon>
    </lineage>
</organism>
<gene>
    <name evidence="1" type="ORF">CYR34_18760</name>
</gene>